<dbReference type="InterPro" id="IPR006204">
    <property type="entry name" value="GHMP_kinase_N_dom"/>
</dbReference>
<evidence type="ECO:0000313" key="13">
    <source>
        <dbReference type="Proteomes" id="UP000249417"/>
    </source>
</evidence>
<dbReference type="SUPFAM" id="SSF55060">
    <property type="entry name" value="GHMP Kinase, C-terminal domain"/>
    <property type="match status" value="1"/>
</dbReference>
<dbReference type="PANTHER" id="PTHR43527">
    <property type="entry name" value="4-DIPHOSPHOCYTIDYL-2-C-METHYL-D-ERYTHRITOL KINASE, CHLOROPLASTIC"/>
    <property type="match status" value="1"/>
</dbReference>
<evidence type="ECO:0000256" key="3">
    <source>
        <dbReference type="ARBA" id="ARBA00017473"/>
    </source>
</evidence>
<evidence type="ECO:0000256" key="6">
    <source>
        <dbReference type="ARBA" id="ARBA00022777"/>
    </source>
</evidence>
<dbReference type="HAMAP" id="MF_00061">
    <property type="entry name" value="IspE"/>
    <property type="match status" value="1"/>
</dbReference>
<feature type="binding site" evidence="9">
    <location>
        <begin position="100"/>
        <end position="110"/>
    </location>
    <ligand>
        <name>ATP</name>
        <dbReference type="ChEBI" id="CHEBI:30616"/>
    </ligand>
</feature>
<name>A0A2W5MZP8_9BACT</name>
<sequence>MSDRVSIKAPAKINLYLHVTGKRNDGYHFLDSLVVFAKDAFDLVTIEKSELDIFEIGGPFAPLLHETDRKDNLVLKALQMYRADTGIKTPVRLTLEKNLPVGGGIGGGSADAAVAIKGLETLFNAPLKDRSLLAKLGADVPVCYNGKNCIMRGIGDVLFDAPALPAFYMLLVWPQKHTATKDVFTRLSLSEMKEEIFIPPAFDNVNDFIKFLQANDNDLAEPAQAISPEITQALTFLHKDQVCLLARMSGSGSTVFGLFENAQACENAKSAVRAQRPDWWAQTTSILF</sequence>
<dbReference type="Pfam" id="PF08544">
    <property type="entry name" value="GHMP_kinases_C"/>
    <property type="match status" value="1"/>
</dbReference>
<comment type="function">
    <text evidence="9">Catalyzes the phosphorylation of the position 2 hydroxy group of 4-diphosphocytidyl-2C-methyl-D-erythritol.</text>
</comment>
<evidence type="ECO:0000256" key="7">
    <source>
        <dbReference type="ARBA" id="ARBA00022840"/>
    </source>
</evidence>
<evidence type="ECO:0000256" key="2">
    <source>
        <dbReference type="ARBA" id="ARBA00012052"/>
    </source>
</evidence>
<keyword evidence="9" id="KW-0414">Isoprene biosynthesis</keyword>
<feature type="active site" evidence="9">
    <location>
        <position position="12"/>
    </location>
</feature>
<accession>A0A2W5MZP8</accession>
<feature type="active site" evidence="9">
    <location>
        <position position="139"/>
    </location>
</feature>
<dbReference type="UniPathway" id="UPA00056">
    <property type="reaction ID" value="UER00094"/>
</dbReference>
<dbReference type="GO" id="GO:0016114">
    <property type="term" value="P:terpenoid biosynthetic process"/>
    <property type="evidence" value="ECO:0007669"/>
    <property type="project" value="UniProtKB-UniRule"/>
</dbReference>
<dbReference type="PANTHER" id="PTHR43527:SF2">
    <property type="entry name" value="4-DIPHOSPHOCYTIDYL-2-C-METHYL-D-ERYTHRITOL KINASE, CHLOROPLASTIC"/>
    <property type="match status" value="1"/>
</dbReference>
<dbReference type="InterPro" id="IPR004424">
    <property type="entry name" value="IspE"/>
</dbReference>
<dbReference type="NCBIfam" id="NF011202">
    <property type="entry name" value="PRK14608.1"/>
    <property type="match status" value="1"/>
</dbReference>
<organism evidence="12 13">
    <name type="scientific">Micavibrio aeruginosavorus</name>
    <dbReference type="NCBI Taxonomy" id="349221"/>
    <lineage>
        <taxon>Bacteria</taxon>
        <taxon>Pseudomonadati</taxon>
        <taxon>Bdellovibrionota</taxon>
        <taxon>Bdellovibrionia</taxon>
        <taxon>Bdellovibrionales</taxon>
        <taxon>Pseudobdellovibrionaceae</taxon>
        <taxon>Micavibrio</taxon>
    </lineage>
</organism>
<evidence type="ECO:0000256" key="8">
    <source>
        <dbReference type="ARBA" id="ARBA00032554"/>
    </source>
</evidence>
<keyword evidence="5 9" id="KW-0547">Nucleotide-binding</keyword>
<protein>
    <recommendedName>
        <fullName evidence="3 9">4-diphosphocytidyl-2-C-methyl-D-erythritol kinase</fullName>
        <shortName evidence="9">CMK</shortName>
        <ecNumber evidence="2 9">2.7.1.148</ecNumber>
    </recommendedName>
    <alternativeName>
        <fullName evidence="8 9">4-(cytidine-5'-diphospho)-2-C-methyl-D-erythritol kinase</fullName>
    </alternativeName>
</protein>
<dbReference type="SUPFAM" id="SSF54211">
    <property type="entry name" value="Ribosomal protein S5 domain 2-like"/>
    <property type="match status" value="1"/>
</dbReference>
<dbReference type="InterPro" id="IPR036554">
    <property type="entry name" value="GHMP_kinase_C_sf"/>
</dbReference>
<keyword evidence="6 9" id="KW-0418">Kinase</keyword>
<comment type="similarity">
    <text evidence="1 9">Belongs to the GHMP kinase family. IspE subfamily.</text>
</comment>
<dbReference type="Pfam" id="PF00288">
    <property type="entry name" value="GHMP_kinases_N"/>
    <property type="match status" value="1"/>
</dbReference>
<dbReference type="InterPro" id="IPR014721">
    <property type="entry name" value="Ribsml_uS5_D2-typ_fold_subgr"/>
</dbReference>
<dbReference type="Gene3D" id="3.30.230.10">
    <property type="match status" value="1"/>
</dbReference>
<dbReference type="InterPro" id="IPR020568">
    <property type="entry name" value="Ribosomal_Su5_D2-typ_SF"/>
</dbReference>
<dbReference type="PIRSF" id="PIRSF010376">
    <property type="entry name" value="IspE"/>
    <property type="match status" value="1"/>
</dbReference>
<dbReference type="NCBIfam" id="TIGR00154">
    <property type="entry name" value="ispE"/>
    <property type="match status" value="1"/>
</dbReference>
<proteinExistence type="inferred from homology"/>
<reference evidence="12 13" key="1">
    <citation type="submission" date="2017-08" db="EMBL/GenBank/DDBJ databases">
        <title>Infants hospitalized years apart are colonized by the same room-sourced microbial strains.</title>
        <authorList>
            <person name="Brooks B."/>
            <person name="Olm M.R."/>
            <person name="Firek B.A."/>
            <person name="Baker R."/>
            <person name="Thomas B.C."/>
            <person name="Morowitz M.J."/>
            <person name="Banfield J.F."/>
        </authorList>
    </citation>
    <scope>NUCLEOTIDE SEQUENCE [LARGE SCALE GENOMIC DNA]</scope>
    <source>
        <strain evidence="12">S2_005_002_R2_29</strain>
    </source>
</reference>
<dbReference type="InterPro" id="IPR013750">
    <property type="entry name" value="GHMP_kinase_C_dom"/>
</dbReference>
<comment type="pathway">
    <text evidence="9">Isoprenoid biosynthesis; isopentenyl diphosphate biosynthesis via DXP pathway; isopentenyl diphosphate from 1-deoxy-D-xylulose 5-phosphate: step 3/6.</text>
</comment>
<evidence type="ECO:0000259" key="11">
    <source>
        <dbReference type="Pfam" id="PF08544"/>
    </source>
</evidence>
<dbReference type="Gene3D" id="3.30.70.890">
    <property type="entry name" value="GHMP kinase, C-terminal domain"/>
    <property type="match status" value="1"/>
</dbReference>
<dbReference type="EMBL" id="QFQB01000043">
    <property type="protein sequence ID" value="PZQ45619.1"/>
    <property type="molecule type" value="Genomic_DNA"/>
</dbReference>
<comment type="caution">
    <text evidence="12">The sequence shown here is derived from an EMBL/GenBank/DDBJ whole genome shotgun (WGS) entry which is preliminary data.</text>
</comment>
<evidence type="ECO:0000256" key="5">
    <source>
        <dbReference type="ARBA" id="ARBA00022741"/>
    </source>
</evidence>
<dbReference type="Proteomes" id="UP000249417">
    <property type="component" value="Unassembled WGS sequence"/>
</dbReference>
<keyword evidence="7 9" id="KW-0067">ATP-binding</keyword>
<evidence type="ECO:0000256" key="1">
    <source>
        <dbReference type="ARBA" id="ARBA00009684"/>
    </source>
</evidence>
<evidence type="ECO:0000259" key="10">
    <source>
        <dbReference type="Pfam" id="PF00288"/>
    </source>
</evidence>
<feature type="domain" description="GHMP kinase N-terminal" evidence="10">
    <location>
        <begin position="72"/>
        <end position="158"/>
    </location>
</feature>
<comment type="catalytic activity">
    <reaction evidence="9">
        <text>4-CDP-2-C-methyl-D-erythritol + ATP = 4-CDP-2-C-methyl-D-erythritol 2-phosphate + ADP + H(+)</text>
        <dbReference type="Rhea" id="RHEA:18437"/>
        <dbReference type="ChEBI" id="CHEBI:15378"/>
        <dbReference type="ChEBI" id="CHEBI:30616"/>
        <dbReference type="ChEBI" id="CHEBI:57823"/>
        <dbReference type="ChEBI" id="CHEBI:57919"/>
        <dbReference type="ChEBI" id="CHEBI:456216"/>
        <dbReference type="EC" id="2.7.1.148"/>
    </reaction>
</comment>
<dbReference type="GO" id="GO:0050515">
    <property type="term" value="F:4-(cytidine 5'-diphospho)-2-C-methyl-D-erythritol kinase activity"/>
    <property type="evidence" value="ECO:0007669"/>
    <property type="project" value="UniProtKB-UniRule"/>
</dbReference>
<evidence type="ECO:0000256" key="9">
    <source>
        <dbReference type="HAMAP-Rule" id="MF_00061"/>
    </source>
</evidence>
<evidence type="ECO:0000313" key="12">
    <source>
        <dbReference type="EMBL" id="PZQ45619.1"/>
    </source>
</evidence>
<dbReference type="GO" id="GO:0005524">
    <property type="term" value="F:ATP binding"/>
    <property type="evidence" value="ECO:0007669"/>
    <property type="project" value="UniProtKB-UniRule"/>
</dbReference>
<dbReference type="GO" id="GO:0019288">
    <property type="term" value="P:isopentenyl diphosphate biosynthetic process, methylerythritol 4-phosphate pathway"/>
    <property type="evidence" value="ECO:0007669"/>
    <property type="project" value="UniProtKB-UniRule"/>
</dbReference>
<feature type="domain" description="GHMP kinase C-terminal" evidence="11">
    <location>
        <begin position="203"/>
        <end position="275"/>
    </location>
</feature>
<keyword evidence="4 9" id="KW-0808">Transferase</keyword>
<evidence type="ECO:0000256" key="4">
    <source>
        <dbReference type="ARBA" id="ARBA00022679"/>
    </source>
</evidence>
<dbReference type="EC" id="2.7.1.148" evidence="2 9"/>
<dbReference type="AlphaFoldDB" id="A0A2W5MZP8"/>
<gene>
    <name evidence="9" type="primary">ispE</name>
    <name evidence="12" type="ORF">DI551_06835</name>
</gene>